<reference evidence="4" key="1">
    <citation type="submission" date="2017-01" db="EMBL/GenBank/DDBJ databases">
        <title>Comparative genomics of anhydrobiosis in the tardigrade Hypsibius dujardini.</title>
        <authorList>
            <person name="Yoshida Y."/>
            <person name="Koutsovoulos G."/>
            <person name="Laetsch D."/>
            <person name="Stevens L."/>
            <person name="Kumar S."/>
            <person name="Horikawa D."/>
            <person name="Ishino K."/>
            <person name="Komine S."/>
            <person name="Tomita M."/>
            <person name="Blaxter M."/>
            <person name="Arakawa K."/>
        </authorList>
    </citation>
    <scope>NUCLEOTIDE SEQUENCE [LARGE SCALE GENOMIC DNA]</scope>
    <source>
        <strain evidence="4">Z151</strain>
    </source>
</reference>
<keyword evidence="1" id="KW-1133">Transmembrane helix</keyword>
<accession>A0A1W0X5W9</accession>
<sequence length="334" mass="37681">MGNILKLIILLSIPAFSLGQIYNSLTLNCSSDIITLPCSYYPDQRAGTIKLKYYPKENCTTTIKVDNSSRCFGASTYAIYFNVKVLSLERNDSVEIYENGTLVKYLPGGPHPTYRSVTSVAQLLSAWKREPTLELRFNKKSNWTWPVLGDYLTLEYVVLRNESNPILESRCPGLQYGALPNEYYCDPSSDHVTCPINYFPMVGLNPASFVPEPYTLDYCLQLYPRPYQPFVTRPTSRPNPNYNYGYSRYTSSLDTYQIVFVVFLSIALFIALLRLCVFCFCRGTPVQRNDRQSLVVNEQGQRTGSVISGSYLGAPPSYDTVCPQGGPSQDAPKY</sequence>
<keyword evidence="2" id="KW-0732">Signal</keyword>
<feature type="transmembrane region" description="Helical" evidence="1">
    <location>
        <begin position="258"/>
        <end position="281"/>
    </location>
</feature>
<evidence type="ECO:0000313" key="3">
    <source>
        <dbReference type="EMBL" id="OQV22764.1"/>
    </source>
</evidence>
<feature type="signal peptide" evidence="2">
    <location>
        <begin position="1"/>
        <end position="19"/>
    </location>
</feature>
<name>A0A1W0X5W9_HYPEX</name>
<evidence type="ECO:0000256" key="2">
    <source>
        <dbReference type="SAM" id="SignalP"/>
    </source>
</evidence>
<dbReference type="EMBL" id="MTYJ01000015">
    <property type="protein sequence ID" value="OQV22764.1"/>
    <property type="molecule type" value="Genomic_DNA"/>
</dbReference>
<dbReference type="Proteomes" id="UP000192578">
    <property type="component" value="Unassembled WGS sequence"/>
</dbReference>
<keyword evidence="1" id="KW-0812">Transmembrane</keyword>
<keyword evidence="4" id="KW-1185">Reference proteome</keyword>
<evidence type="ECO:0000256" key="1">
    <source>
        <dbReference type="SAM" id="Phobius"/>
    </source>
</evidence>
<dbReference type="AlphaFoldDB" id="A0A1W0X5W9"/>
<protein>
    <recommendedName>
        <fullName evidence="5">CUB domain-containing protein</fullName>
    </recommendedName>
</protein>
<gene>
    <name evidence="3" type="ORF">BV898_03201</name>
</gene>
<feature type="chain" id="PRO_5012980868" description="CUB domain-containing protein" evidence="2">
    <location>
        <begin position="20"/>
        <end position="334"/>
    </location>
</feature>
<evidence type="ECO:0008006" key="5">
    <source>
        <dbReference type="Google" id="ProtNLM"/>
    </source>
</evidence>
<comment type="caution">
    <text evidence="3">The sequence shown here is derived from an EMBL/GenBank/DDBJ whole genome shotgun (WGS) entry which is preliminary data.</text>
</comment>
<proteinExistence type="predicted"/>
<organism evidence="3 4">
    <name type="scientific">Hypsibius exemplaris</name>
    <name type="common">Freshwater tardigrade</name>
    <dbReference type="NCBI Taxonomy" id="2072580"/>
    <lineage>
        <taxon>Eukaryota</taxon>
        <taxon>Metazoa</taxon>
        <taxon>Ecdysozoa</taxon>
        <taxon>Tardigrada</taxon>
        <taxon>Eutardigrada</taxon>
        <taxon>Parachela</taxon>
        <taxon>Hypsibioidea</taxon>
        <taxon>Hypsibiidae</taxon>
        <taxon>Hypsibius</taxon>
    </lineage>
</organism>
<evidence type="ECO:0000313" key="4">
    <source>
        <dbReference type="Proteomes" id="UP000192578"/>
    </source>
</evidence>
<keyword evidence="1" id="KW-0472">Membrane</keyword>